<sequence length="354" mass="39400">MLAKLDQLANRLVELDELLMSEGATANMDAYRKMTREHAELGPLVTLYKSYGDAQGDLVAAQDMLSDPEMKEFAQDEIEAAKERLATLELDLQKMLLPKDANDERNIFLEIRAGTGGDESALFAGDLLRMYTRFAERNRWQVEVVSESASDLGGYREVIVRLVGNSVYSKLKFESGGHRVQRVPATETQGRIHTSACTVAVMPEADEVEDVHINPADLRIDTFRASGAGGQHINKTDSAVRLTHLPTGIVVECQDDRSQHKNKAQAMKVLAARIKDVQLREQQSKEAATRKSLIGSGDRSERIRTYNYPQGRMTDHRINLTLYKLDFIMDGDLTELTNALAAEHQAELLAALGD</sequence>
<dbReference type="Proteomes" id="UP000175989">
    <property type="component" value="Unassembled WGS sequence"/>
</dbReference>
<dbReference type="EMBL" id="LROM01000134">
    <property type="protein sequence ID" value="OEZ94413.1"/>
    <property type="molecule type" value="Genomic_DNA"/>
</dbReference>
<dbReference type="NCBIfam" id="TIGR00019">
    <property type="entry name" value="prfA"/>
    <property type="match status" value="1"/>
</dbReference>
<comment type="caution">
    <text evidence="10">The sequence shown here is derived from an EMBL/GenBank/DDBJ whole genome shotgun (WGS) entry which is preliminary data.</text>
</comment>
<dbReference type="SMART" id="SM00937">
    <property type="entry name" value="PCRF"/>
    <property type="match status" value="1"/>
</dbReference>
<dbReference type="PATRIC" id="fig|762836.4.peg.4778"/>
<dbReference type="Gene3D" id="3.30.70.1660">
    <property type="match status" value="2"/>
</dbReference>
<evidence type="ECO:0000256" key="5">
    <source>
        <dbReference type="ARBA" id="ARBA00022490"/>
    </source>
</evidence>
<protein>
    <recommendedName>
        <fullName evidence="7 8">Peptide chain release factor 1</fullName>
        <shortName evidence="7">RF-1</shortName>
    </recommendedName>
</protein>
<organism evidence="10 11">
    <name type="scientific">Duganella phyllosphaerae</name>
    <dbReference type="NCBI Taxonomy" id="762836"/>
    <lineage>
        <taxon>Bacteria</taxon>
        <taxon>Pseudomonadati</taxon>
        <taxon>Pseudomonadota</taxon>
        <taxon>Betaproteobacteria</taxon>
        <taxon>Burkholderiales</taxon>
        <taxon>Oxalobacteraceae</taxon>
        <taxon>Telluria group</taxon>
        <taxon>Duganella</taxon>
    </lineage>
</organism>
<evidence type="ECO:0000256" key="7">
    <source>
        <dbReference type="HAMAP-Rule" id="MF_00093"/>
    </source>
</evidence>
<comment type="PTM">
    <text evidence="7">Methylated by PrmC. Methylation increases the termination efficiency of RF1.</text>
</comment>
<dbReference type="FunFam" id="3.30.70.1660:FF:000004">
    <property type="entry name" value="Peptide chain release factor 1"/>
    <property type="match status" value="1"/>
</dbReference>
<dbReference type="PANTHER" id="PTHR43804:SF7">
    <property type="entry name" value="LD18447P"/>
    <property type="match status" value="1"/>
</dbReference>
<keyword evidence="4 7" id="KW-0488">Methylation</keyword>
<evidence type="ECO:0000256" key="1">
    <source>
        <dbReference type="ARBA" id="ARBA00002986"/>
    </source>
</evidence>
<feature type="domain" description="Prokaryotic-type class I peptide chain release factors" evidence="9">
    <location>
        <begin position="224"/>
        <end position="240"/>
    </location>
</feature>
<name>A0A1E7WBX3_9BURK</name>
<proteinExistence type="inferred from homology"/>
<evidence type="ECO:0000259" key="9">
    <source>
        <dbReference type="PROSITE" id="PS00745"/>
    </source>
</evidence>
<dbReference type="InterPro" id="IPR050057">
    <property type="entry name" value="Prokaryotic/Mito_RF"/>
</dbReference>
<dbReference type="InterPro" id="IPR045853">
    <property type="entry name" value="Pep_chain_release_fac_I_sf"/>
</dbReference>
<comment type="subcellular location">
    <subcellularLocation>
        <location evidence="2 7">Cytoplasm</location>
    </subcellularLocation>
</comment>
<evidence type="ECO:0000256" key="6">
    <source>
        <dbReference type="ARBA" id="ARBA00022917"/>
    </source>
</evidence>
<dbReference type="InterPro" id="IPR004373">
    <property type="entry name" value="RF-1"/>
</dbReference>
<dbReference type="InterPro" id="IPR000352">
    <property type="entry name" value="Pep_chain_release_fac_I"/>
</dbReference>
<evidence type="ECO:0000256" key="4">
    <source>
        <dbReference type="ARBA" id="ARBA00022481"/>
    </source>
</evidence>
<keyword evidence="5 7" id="KW-0963">Cytoplasm</keyword>
<evidence type="ECO:0000256" key="8">
    <source>
        <dbReference type="NCBIfam" id="TIGR00019"/>
    </source>
</evidence>
<comment type="function">
    <text evidence="1 7">Peptide chain release factor 1 directs the termination of translation in response to the peptide chain termination codons UAG and UAA.</text>
</comment>
<dbReference type="Pfam" id="PF03462">
    <property type="entry name" value="PCRF"/>
    <property type="match status" value="1"/>
</dbReference>
<gene>
    <name evidence="7 10" type="primary">prfA</name>
    <name evidence="10" type="ORF">DUPY_46440</name>
</gene>
<accession>A0A1E7WBX3</accession>
<evidence type="ECO:0000256" key="2">
    <source>
        <dbReference type="ARBA" id="ARBA00004496"/>
    </source>
</evidence>
<evidence type="ECO:0000313" key="10">
    <source>
        <dbReference type="EMBL" id="OEZ94413.1"/>
    </source>
</evidence>
<dbReference type="SUPFAM" id="SSF75620">
    <property type="entry name" value="Release factor"/>
    <property type="match status" value="1"/>
</dbReference>
<dbReference type="HAMAP" id="MF_00093">
    <property type="entry name" value="Rel_fac_1"/>
    <property type="match status" value="1"/>
</dbReference>
<evidence type="ECO:0000313" key="11">
    <source>
        <dbReference type="Proteomes" id="UP000175989"/>
    </source>
</evidence>
<dbReference type="Gene3D" id="6.10.140.1950">
    <property type="match status" value="1"/>
</dbReference>
<dbReference type="PROSITE" id="PS00745">
    <property type="entry name" value="RF_PROK_I"/>
    <property type="match status" value="1"/>
</dbReference>
<dbReference type="Gene3D" id="3.30.160.20">
    <property type="match status" value="1"/>
</dbReference>
<dbReference type="GO" id="GO:0005829">
    <property type="term" value="C:cytosol"/>
    <property type="evidence" value="ECO:0007669"/>
    <property type="project" value="UniProtKB-ARBA"/>
</dbReference>
<dbReference type="AlphaFoldDB" id="A0A1E7WBX3"/>
<dbReference type="NCBIfam" id="NF001859">
    <property type="entry name" value="PRK00591.1"/>
    <property type="match status" value="1"/>
</dbReference>
<feature type="modified residue" description="N5-methylglutamine" evidence="7">
    <location>
        <position position="231"/>
    </location>
</feature>
<dbReference type="PANTHER" id="PTHR43804">
    <property type="entry name" value="LD18447P"/>
    <property type="match status" value="1"/>
</dbReference>
<dbReference type="FunFam" id="3.30.160.20:FF:000004">
    <property type="entry name" value="Peptide chain release factor 1"/>
    <property type="match status" value="1"/>
</dbReference>
<dbReference type="FunFam" id="3.30.70.1660:FF:000002">
    <property type="entry name" value="Peptide chain release factor 1"/>
    <property type="match status" value="1"/>
</dbReference>
<reference evidence="11" key="1">
    <citation type="journal article" date="2016" name="Front. Microbiol.">
        <title>Molecular Keys to the Janthinobacterium and Duganella spp. Interaction with the Plant Pathogen Fusarium graminearum.</title>
        <authorList>
            <person name="Haack F.S."/>
            <person name="Poehlein A."/>
            <person name="Kroger C."/>
            <person name="Voigt C.A."/>
            <person name="Piepenbring M."/>
            <person name="Bode H.B."/>
            <person name="Daniel R."/>
            <person name="Schafer W."/>
            <person name="Streit W.R."/>
        </authorList>
    </citation>
    <scope>NUCLEOTIDE SEQUENCE [LARGE SCALE GENOMIC DNA]</scope>
    <source>
        <strain evidence="11">T54</strain>
    </source>
</reference>
<dbReference type="Pfam" id="PF00472">
    <property type="entry name" value="RF-1"/>
    <property type="match status" value="1"/>
</dbReference>
<dbReference type="InterPro" id="IPR005139">
    <property type="entry name" value="PCRF"/>
</dbReference>
<keyword evidence="11" id="KW-1185">Reference proteome</keyword>
<evidence type="ECO:0000256" key="3">
    <source>
        <dbReference type="ARBA" id="ARBA00010835"/>
    </source>
</evidence>
<keyword evidence="6 7" id="KW-0648">Protein biosynthesis</keyword>
<comment type="similarity">
    <text evidence="3 7">Belongs to the prokaryotic/mitochondrial release factor family.</text>
</comment>
<dbReference type="GO" id="GO:0016149">
    <property type="term" value="F:translation release factor activity, codon specific"/>
    <property type="evidence" value="ECO:0007669"/>
    <property type="project" value="UniProtKB-UniRule"/>
</dbReference>